<evidence type="ECO:0000313" key="2">
    <source>
        <dbReference type="Proteomes" id="UP001519460"/>
    </source>
</evidence>
<reference evidence="1 2" key="1">
    <citation type="journal article" date="2023" name="Sci. Data">
        <title>Genome assembly of the Korean intertidal mud-creeper Batillaria attramentaria.</title>
        <authorList>
            <person name="Patra A.K."/>
            <person name="Ho P.T."/>
            <person name="Jun S."/>
            <person name="Lee S.J."/>
            <person name="Kim Y."/>
            <person name="Won Y.J."/>
        </authorList>
    </citation>
    <scope>NUCLEOTIDE SEQUENCE [LARGE SCALE GENOMIC DNA]</scope>
    <source>
        <strain evidence="1">Wonlab-2016</strain>
    </source>
</reference>
<organism evidence="1 2">
    <name type="scientific">Batillaria attramentaria</name>
    <dbReference type="NCBI Taxonomy" id="370345"/>
    <lineage>
        <taxon>Eukaryota</taxon>
        <taxon>Metazoa</taxon>
        <taxon>Spiralia</taxon>
        <taxon>Lophotrochozoa</taxon>
        <taxon>Mollusca</taxon>
        <taxon>Gastropoda</taxon>
        <taxon>Caenogastropoda</taxon>
        <taxon>Sorbeoconcha</taxon>
        <taxon>Cerithioidea</taxon>
        <taxon>Batillariidae</taxon>
        <taxon>Batillaria</taxon>
    </lineage>
</organism>
<sequence>MLALWRKKGAAIHGKNRYLKCVRLDGVGCLPLSSRCECLQNQETEWLRDWQSVLHEIVQLAFVVIKHFRLNNVCRLGRVATCSLLSWSLSQRSVCEEKGKNIASSSTVCS</sequence>
<gene>
    <name evidence="1" type="ORF">BaRGS_00037507</name>
</gene>
<keyword evidence="2" id="KW-1185">Reference proteome</keyword>
<dbReference type="EMBL" id="JACVVK020000564">
    <property type="protein sequence ID" value="KAK7465929.1"/>
    <property type="molecule type" value="Genomic_DNA"/>
</dbReference>
<proteinExistence type="predicted"/>
<evidence type="ECO:0000313" key="1">
    <source>
        <dbReference type="EMBL" id="KAK7465929.1"/>
    </source>
</evidence>
<name>A0ABD0J9F3_9CAEN</name>
<dbReference type="AlphaFoldDB" id="A0ABD0J9F3"/>
<protein>
    <submittedName>
        <fullName evidence="1">Uncharacterized protein</fullName>
    </submittedName>
</protein>
<comment type="caution">
    <text evidence="1">The sequence shown here is derived from an EMBL/GenBank/DDBJ whole genome shotgun (WGS) entry which is preliminary data.</text>
</comment>
<dbReference type="Proteomes" id="UP001519460">
    <property type="component" value="Unassembled WGS sequence"/>
</dbReference>
<accession>A0ABD0J9F3</accession>